<dbReference type="PANTHER" id="PTHR30193:SF37">
    <property type="entry name" value="INNER MEMBRANE ABC TRANSPORTER PERMEASE PROTEIN YCJO"/>
    <property type="match status" value="1"/>
</dbReference>
<feature type="transmembrane region" description="Helical" evidence="7">
    <location>
        <begin position="41"/>
        <end position="62"/>
    </location>
</feature>
<evidence type="ECO:0000313" key="10">
    <source>
        <dbReference type="Proteomes" id="UP000325516"/>
    </source>
</evidence>
<keyword evidence="4 7" id="KW-0812">Transmembrane</keyword>
<organism evidence="9 10">
    <name type="scientific">Microbacterium lushaniae</name>
    <dbReference type="NCBI Taxonomy" id="2614639"/>
    <lineage>
        <taxon>Bacteria</taxon>
        <taxon>Bacillati</taxon>
        <taxon>Actinomycetota</taxon>
        <taxon>Actinomycetes</taxon>
        <taxon>Micrococcales</taxon>
        <taxon>Microbacteriaceae</taxon>
        <taxon>Microbacterium</taxon>
    </lineage>
</organism>
<name>A0A5J6L8R3_9MICO</name>
<evidence type="ECO:0000256" key="7">
    <source>
        <dbReference type="RuleBase" id="RU363032"/>
    </source>
</evidence>
<dbReference type="Proteomes" id="UP000325516">
    <property type="component" value="Chromosome"/>
</dbReference>
<evidence type="ECO:0000256" key="2">
    <source>
        <dbReference type="ARBA" id="ARBA00022448"/>
    </source>
</evidence>
<keyword evidence="10" id="KW-1185">Reference proteome</keyword>
<gene>
    <name evidence="9" type="ORF">F6J85_08175</name>
</gene>
<dbReference type="Pfam" id="PF00528">
    <property type="entry name" value="BPD_transp_1"/>
    <property type="match status" value="1"/>
</dbReference>
<keyword evidence="3" id="KW-1003">Cell membrane</keyword>
<proteinExistence type="inferred from homology"/>
<keyword evidence="5 7" id="KW-1133">Transmembrane helix</keyword>
<dbReference type="InterPro" id="IPR000515">
    <property type="entry name" value="MetI-like"/>
</dbReference>
<sequence>MSVGFSFTDYSILQAGEVVGLRNYERMLTDPVFLNALRITVIYTLLSVPLQTIGALLIAEALAKRFRTRFGSGVRSVLFVPAIASMVVSGTVWRMLLSEKGPLNETLRGLGLPGGNWLGEPTAALLVISFVTVWANIGYFVVIYYAAILEVPATLYEASALDGAGPLRQFRHITLPGVRPATVIVTVLGTIWSFQTFDLIYVLTGGGPGGATSTLVFAIYRFGFQNFQMGYASAIAVVLLIAVLALSLIQNRSLASKD</sequence>
<dbReference type="InterPro" id="IPR051393">
    <property type="entry name" value="ABC_transporter_permease"/>
</dbReference>
<comment type="similarity">
    <text evidence="7">Belongs to the binding-protein-dependent transport system permease family.</text>
</comment>
<feature type="domain" description="ABC transmembrane type-1" evidence="8">
    <location>
        <begin position="37"/>
        <end position="250"/>
    </location>
</feature>
<dbReference type="PANTHER" id="PTHR30193">
    <property type="entry name" value="ABC TRANSPORTER PERMEASE PROTEIN"/>
    <property type="match status" value="1"/>
</dbReference>
<dbReference type="CDD" id="cd06261">
    <property type="entry name" value="TM_PBP2"/>
    <property type="match status" value="1"/>
</dbReference>
<accession>A0A5J6L8R3</accession>
<protein>
    <submittedName>
        <fullName evidence="9">Sugar ABC transporter permease</fullName>
    </submittedName>
</protein>
<feature type="transmembrane region" description="Helical" evidence="7">
    <location>
        <begin position="123"/>
        <end position="147"/>
    </location>
</feature>
<dbReference type="SUPFAM" id="SSF161098">
    <property type="entry name" value="MetI-like"/>
    <property type="match status" value="1"/>
</dbReference>
<feature type="transmembrane region" description="Helical" evidence="7">
    <location>
        <begin position="200"/>
        <end position="222"/>
    </location>
</feature>
<reference evidence="10" key="1">
    <citation type="submission" date="2019-09" db="EMBL/GenBank/DDBJ databases">
        <title>Mumia zhuanghuii sp. nov. isolated from the intestinal contents of plateau pika (Ochotona curzoniae) in the Qinghai-Tibet plateau of China.</title>
        <authorList>
            <person name="Tian Z."/>
        </authorList>
    </citation>
    <scope>NUCLEOTIDE SEQUENCE [LARGE SCALE GENOMIC DNA]</scope>
    <source>
        <strain evidence="10">L-031</strain>
    </source>
</reference>
<evidence type="ECO:0000256" key="5">
    <source>
        <dbReference type="ARBA" id="ARBA00022989"/>
    </source>
</evidence>
<evidence type="ECO:0000256" key="4">
    <source>
        <dbReference type="ARBA" id="ARBA00022692"/>
    </source>
</evidence>
<dbReference type="GO" id="GO:0005886">
    <property type="term" value="C:plasma membrane"/>
    <property type="evidence" value="ECO:0007669"/>
    <property type="project" value="UniProtKB-SubCell"/>
</dbReference>
<evidence type="ECO:0000259" key="8">
    <source>
        <dbReference type="PROSITE" id="PS50928"/>
    </source>
</evidence>
<feature type="transmembrane region" description="Helical" evidence="7">
    <location>
        <begin position="229"/>
        <end position="249"/>
    </location>
</feature>
<keyword evidence="2 7" id="KW-0813">Transport</keyword>
<evidence type="ECO:0000256" key="1">
    <source>
        <dbReference type="ARBA" id="ARBA00004651"/>
    </source>
</evidence>
<evidence type="ECO:0000313" key="9">
    <source>
        <dbReference type="EMBL" id="QEW04847.1"/>
    </source>
</evidence>
<comment type="subcellular location">
    <subcellularLocation>
        <location evidence="1 7">Cell membrane</location>
        <topology evidence="1 7">Multi-pass membrane protein</topology>
    </subcellularLocation>
</comment>
<keyword evidence="6 7" id="KW-0472">Membrane</keyword>
<evidence type="ECO:0000256" key="3">
    <source>
        <dbReference type="ARBA" id="ARBA00022475"/>
    </source>
</evidence>
<dbReference type="Gene3D" id="1.10.3720.10">
    <property type="entry name" value="MetI-like"/>
    <property type="match status" value="1"/>
</dbReference>
<evidence type="ECO:0000256" key="6">
    <source>
        <dbReference type="ARBA" id="ARBA00023136"/>
    </source>
</evidence>
<feature type="transmembrane region" description="Helical" evidence="7">
    <location>
        <begin position="74"/>
        <end position="96"/>
    </location>
</feature>
<dbReference type="InterPro" id="IPR035906">
    <property type="entry name" value="MetI-like_sf"/>
</dbReference>
<dbReference type="GO" id="GO:0055085">
    <property type="term" value="P:transmembrane transport"/>
    <property type="evidence" value="ECO:0007669"/>
    <property type="project" value="InterPro"/>
</dbReference>
<dbReference type="EMBL" id="CP044232">
    <property type="protein sequence ID" value="QEW04847.1"/>
    <property type="molecule type" value="Genomic_DNA"/>
</dbReference>
<dbReference type="AlphaFoldDB" id="A0A5J6L8R3"/>
<dbReference type="KEGG" id="mlz:F6J85_08175"/>
<dbReference type="PROSITE" id="PS50928">
    <property type="entry name" value="ABC_TM1"/>
    <property type="match status" value="1"/>
</dbReference>